<dbReference type="EMBL" id="BPLR01021717">
    <property type="protein sequence ID" value="GIX92764.1"/>
    <property type="molecule type" value="Genomic_DNA"/>
</dbReference>
<accession>A0AAV4P7Z8</accession>
<protein>
    <submittedName>
        <fullName evidence="2">Uncharacterized protein</fullName>
    </submittedName>
</protein>
<comment type="caution">
    <text evidence="2">The sequence shown here is derived from an EMBL/GenBank/DDBJ whole genome shotgun (WGS) entry which is preliminary data.</text>
</comment>
<feature type="region of interest" description="Disordered" evidence="1">
    <location>
        <begin position="61"/>
        <end position="86"/>
    </location>
</feature>
<evidence type="ECO:0000256" key="1">
    <source>
        <dbReference type="SAM" id="MobiDB-lite"/>
    </source>
</evidence>
<name>A0AAV4P7Z8_CAEEX</name>
<proteinExistence type="predicted"/>
<organism evidence="2 3">
    <name type="scientific">Caerostris extrusa</name>
    <name type="common">Bark spider</name>
    <name type="synonym">Caerostris bankana</name>
    <dbReference type="NCBI Taxonomy" id="172846"/>
    <lineage>
        <taxon>Eukaryota</taxon>
        <taxon>Metazoa</taxon>
        <taxon>Ecdysozoa</taxon>
        <taxon>Arthropoda</taxon>
        <taxon>Chelicerata</taxon>
        <taxon>Arachnida</taxon>
        <taxon>Araneae</taxon>
        <taxon>Araneomorphae</taxon>
        <taxon>Entelegynae</taxon>
        <taxon>Araneoidea</taxon>
        <taxon>Araneidae</taxon>
        <taxon>Caerostris</taxon>
    </lineage>
</organism>
<dbReference type="Proteomes" id="UP001054945">
    <property type="component" value="Unassembled WGS sequence"/>
</dbReference>
<evidence type="ECO:0000313" key="3">
    <source>
        <dbReference type="Proteomes" id="UP001054945"/>
    </source>
</evidence>
<dbReference type="AlphaFoldDB" id="A0AAV4P7Z8"/>
<evidence type="ECO:0000313" key="2">
    <source>
        <dbReference type="EMBL" id="GIX92764.1"/>
    </source>
</evidence>
<reference evidence="2 3" key="1">
    <citation type="submission" date="2021-06" db="EMBL/GenBank/DDBJ databases">
        <title>Caerostris extrusa draft genome.</title>
        <authorList>
            <person name="Kono N."/>
            <person name="Arakawa K."/>
        </authorList>
    </citation>
    <scope>NUCLEOTIDE SEQUENCE [LARGE SCALE GENOMIC DNA]</scope>
</reference>
<keyword evidence="3" id="KW-1185">Reference proteome</keyword>
<gene>
    <name evidence="2" type="ORF">CEXT_285321</name>
</gene>
<sequence>MKDDRPMHIHIHAERKRCCVEPECGISHLRTIKRCRMKSQNKKARPKGEKERIPFGTSFEANRKKLPSGRPSGKNLLPALGMVGKR</sequence>